<dbReference type="SMART" id="SM01140">
    <property type="entry name" value="Drf_GBD"/>
    <property type="match status" value="1"/>
</dbReference>
<dbReference type="InterPro" id="IPR015425">
    <property type="entry name" value="FH2_Formin"/>
</dbReference>
<organism evidence="5 6">
    <name type="scientific">Pomacea canaliculata</name>
    <name type="common">Golden apple snail</name>
    <dbReference type="NCBI Taxonomy" id="400727"/>
    <lineage>
        <taxon>Eukaryota</taxon>
        <taxon>Metazoa</taxon>
        <taxon>Spiralia</taxon>
        <taxon>Lophotrochozoa</taxon>
        <taxon>Mollusca</taxon>
        <taxon>Gastropoda</taxon>
        <taxon>Caenogastropoda</taxon>
        <taxon>Architaenioglossa</taxon>
        <taxon>Ampullarioidea</taxon>
        <taxon>Ampullariidae</taxon>
        <taxon>Pomacea</taxon>
    </lineage>
</organism>
<evidence type="ECO:0000313" key="6">
    <source>
        <dbReference type="Proteomes" id="UP000245119"/>
    </source>
</evidence>
<sequence>MIDRRNTRLNLTTCNEFRGAGEWVRVSRTAKVHALREAQAEAGQEGAFRRIRPGVVDIVLSDEEGGPSADMRRGSLGPDPGALNFLLWIRNPTLQNLSNLRKAIMSNDRDWMKEFLEFDGLGLLFQCLNNLSSYHSRHLTDMVLRMECVSCIREVVNSQIGLDCLLKLKDRTDNLFGRRFASALGTDNMMVKMQIFELLSALCVYSRDGYYLTLDALEKYKTWQKQPYRFSLLVRELEKADLPSYRTAVMALINAVIVANENIRDRARIRNEFIGNESLWNLLERLTSQAVENILEAEKMCAKTKLSVREDKAVQAGESDLRSSSSRLLRRSGGFSGKTGGHGSDDVGVKSSENADNAANMLMPPPAPPPPPSPGLGAAPPPPPPPPPPSPGGPPPPPPPPLLGGPTTLCPPPPPPPPLSPGAPPPPLPPPSPGVQLRHVMPQQPEVKPIKTPSPSVKMKTFTWNKIPPTAVRREQLPSPFSLPPTHTLSNSFLKLIMRCERITDETDWHKELSIHNRKQRVGRGEHYAHSVSVEYRKLEELFAQKSSHDSEDKHEENKVLKRQSAFVEVTLLDAKRSMNINIFLKQFRKTNEEIVDLIRKGDHRAFGVEKIKGLVKLLPQQDEVELIQNYEGDPEKLGSAEKFFQTLMQLPAYPIRLDAMLLRADLPSQLFSIRPHISLVNSLCRRLYDNASLKKFLRLVLHAGNFINKGSSAGEACAFRISSLNKLVMTKSNNPRLTLLHVLVEEAQRKDQRALAFVDDLLEDLQKASRSSTEGVKSEFTQVKNNVRKLQRQLENVDEEIKNQFKSFLEVSGGDIGDVEEGFERLTTQCKRLATHFCESETSFNIDEFLDSFREFCEKVKACEQELESWKQQAEKADMRRKVQEQLMEKRKSVSKNGQSQDQTQGQGRDSKIVDNLVSEIKRGNVLRRLSMKRKTNGLTKNTESVRL</sequence>
<dbReference type="SUPFAM" id="SSF101447">
    <property type="entry name" value="Formin homology 2 domain (FH2 domain)"/>
    <property type="match status" value="1"/>
</dbReference>
<dbReference type="SMART" id="SM01139">
    <property type="entry name" value="Drf_FH3"/>
    <property type="match status" value="1"/>
</dbReference>
<keyword evidence="6" id="KW-1185">Reference proteome</keyword>
<dbReference type="InterPro" id="IPR011989">
    <property type="entry name" value="ARM-like"/>
</dbReference>
<feature type="coiled-coil region" evidence="1">
    <location>
        <begin position="781"/>
        <end position="808"/>
    </location>
</feature>
<dbReference type="InterPro" id="IPR014768">
    <property type="entry name" value="GBD/FH3_dom"/>
</dbReference>
<name>A0A2T7PM47_POMCA</name>
<dbReference type="SMART" id="SM00498">
    <property type="entry name" value="FH2"/>
    <property type="match status" value="1"/>
</dbReference>
<gene>
    <name evidence="5" type="ORF">C0Q70_05747</name>
</gene>
<dbReference type="PANTHER" id="PTHR46345">
    <property type="entry name" value="INVERTED FORMIN-2"/>
    <property type="match status" value="1"/>
</dbReference>
<dbReference type="InterPro" id="IPR010473">
    <property type="entry name" value="GTPase-bd"/>
</dbReference>
<dbReference type="AlphaFoldDB" id="A0A2T7PM47"/>
<dbReference type="InterPro" id="IPR016024">
    <property type="entry name" value="ARM-type_fold"/>
</dbReference>
<proteinExistence type="predicted"/>
<feature type="region of interest" description="Disordered" evidence="2">
    <location>
        <begin position="886"/>
        <end position="915"/>
    </location>
</feature>
<accession>A0A2T7PM47</accession>
<evidence type="ECO:0008006" key="7">
    <source>
        <dbReference type="Google" id="ProtNLM"/>
    </source>
</evidence>
<dbReference type="PANTHER" id="PTHR46345:SF8">
    <property type="entry name" value="FORMIN 3, ISOFORM B"/>
    <property type="match status" value="1"/>
</dbReference>
<feature type="compositionally biased region" description="Polar residues" evidence="2">
    <location>
        <begin position="896"/>
        <end position="909"/>
    </location>
</feature>
<dbReference type="InterPro" id="IPR042201">
    <property type="entry name" value="FH2_Formin_sf"/>
</dbReference>
<feature type="region of interest" description="Disordered" evidence="2">
    <location>
        <begin position="308"/>
        <end position="438"/>
    </location>
</feature>
<comment type="caution">
    <text evidence="5">The sequence shown here is derived from an EMBL/GenBank/DDBJ whole genome shotgun (WGS) entry which is preliminary data.</text>
</comment>
<dbReference type="OrthoDB" id="26518at2759"/>
<dbReference type="GO" id="GO:0003779">
    <property type="term" value="F:actin binding"/>
    <property type="evidence" value="ECO:0007669"/>
    <property type="project" value="InterPro"/>
</dbReference>
<dbReference type="PROSITE" id="PS51232">
    <property type="entry name" value="GBD_FH3"/>
    <property type="match status" value="1"/>
</dbReference>
<evidence type="ECO:0000313" key="5">
    <source>
        <dbReference type="EMBL" id="PVD34472.1"/>
    </source>
</evidence>
<feature type="domain" description="GBD/FH3" evidence="3">
    <location>
        <begin position="27"/>
        <end position="397"/>
    </location>
</feature>
<feature type="domain" description="FH2" evidence="4">
    <location>
        <begin position="494"/>
        <end position="887"/>
    </location>
</feature>
<feature type="compositionally biased region" description="Pro residues" evidence="2">
    <location>
        <begin position="363"/>
        <end position="433"/>
    </location>
</feature>
<dbReference type="STRING" id="400727.A0A2T7PM47"/>
<dbReference type="EMBL" id="PZQS01000003">
    <property type="protein sequence ID" value="PVD34472.1"/>
    <property type="molecule type" value="Genomic_DNA"/>
</dbReference>
<dbReference type="Gene3D" id="1.20.58.2220">
    <property type="entry name" value="Formin, FH2 domain"/>
    <property type="match status" value="1"/>
</dbReference>
<dbReference type="Gene3D" id="1.25.10.10">
    <property type="entry name" value="Leucine-rich Repeat Variant"/>
    <property type="match status" value="1"/>
</dbReference>
<dbReference type="SUPFAM" id="SSF48371">
    <property type="entry name" value="ARM repeat"/>
    <property type="match status" value="1"/>
</dbReference>
<evidence type="ECO:0000259" key="3">
    <source>
        <dbReference type="PROSITE" id="PS51232"/>
    </source>
</evidence>
<reference evidence="5 6" key="1">
    <citation type="submission" date="2018-04" db="EMBL/GenBank/DDBJ databases">
        <title>The genome of golden apple snail Pomacea canaliculata provides insight into stress tolerance and invasive adaptation.</title>
        <authorList>
            <person name="Liu C."/>
            <person name="Liu B."/>
            <person name="Ren Y."/>
            <person name="Zhang Y."/>
            <person name="Wang H."/>
            <person name="Li S."/>
            <person name="Jiang F."/>
            <person name="Yin L."/>
            <person name="Zhang G."/>
            <person name="Qian W."/>
            <person name="Fan W."/>
        </authorList>
    </citation>
    <scope>NUCLEOTIDE SEQUENCE [LARGE SCALE GENOMIC DNA]</scope>
    <source>
        <strain evidence="5">SZHN2017</strain>
        <tissue evidence="5">Muscle</tissue>
    </source>
</reference>
<dbReference type="Pfam" id="PF02181">
    <property type="entry name" value="FH2"/>
    <property type="match status" value="1"/>
</dbReference>
<dbReference type="GO" id="GO:0031267">
    <property type="term" value="F:small GTPase binding"/>
    <property type="evidence" value="ECO:0007669"/>
    <property type="project" value="InterPro"/>
</dbReference>
<dbReference type="InterPro" id="IPR010472">
    <property type="entry name" value="FH3_dom"/>
</dbReference>
<dbReference type="PROSITE" id="PS51444">
    <property type="entry name" value="FH2"/>
    <property type="match status" value="1"/>
</dbReference>
<evidence type="ECO:0000256" key="2">
    <source>
        <dbReference type="SAM" id="MobiDB-lite"/>
    </source>
</evidence>
<dbReference type="Pfam" id="PF06371">
    <property type="entry name" value="Drf_GBD"/>
    <property type="match status" value="1"/>
</dbReference>
<feature type="compositionally biased region" description="Low complexity" evidence="2">
    <location>
        <begin position="322"/>
        <end position="333"/>
    </location>
</feature>
<dbReference type="GO" id="GO:0030036">
    <property type="term" value="P:actin cytoskeleton organization"/>
    <property type="evidence" value="ECO:0007669"/>
    <property type="project" value="InterPro"/>
</dbReference>
<keyword evidence="1" id="KW-0175">Coiled coil</keyword>
<evidence type="ECO:0000256" key="1">
    <source>
        <dbReference type="SAM" id="Coils"/>
    </source>
</evidence>
<dbReference type="Pfam" id="PF06367">
    <property type="entry name" value="Drf_FH3"/>
    <property type="match status" value="1"/>
</dbReference>
<dbReference type="Proteomes" id="UP000245119">
    <property type="component" value="Linkage Group LG3"/>
</dbReference>
<protein>
    <recommendedName>
        <fullName evidence="7">FH2 domain-containing protein</fullName>
    </recommendedName>
</protein>
<evidence type="ECO:0000259" key="4">
    <source>
        <dbReference type="PROSITE" id="PS51444"/>
    </source>
</evidence>